<protein>
    <submittedName>
        <fullName evidence="2">Cell division protein FtsB</fullName>
    </submittedName>
</protein>
<accession>A0A1M5ZEF9</accession>
<name>A0A1M5ZEF9_9CLOT</name>
<reference evidence="2 3" key="1">
    <citation type="submission" date="2016-11" db="EMBL/GenBank/DDBJ databases">
        <authorList>
            <person name="Jaros S."/>
            <person name="Januszkiewicz K."/>
            <person name="Wedrychowicz H."/>
        </authorList>
    </citation>
    <scope>NUCLEOTIDE SEQUENCE [LARGE SCALE GENOMIC DNA]</scope>
    <source>
        <strain evidence="2 3">DSM 6191</strain>
    </source>
</reference>
<keyword evidence="2" id="KW-0131">Cell cycle</keyword>
<dbReference type="Pfam" id="PF04977">
    <property type="entry name" value="DivIC"/>
    <property type="match status" value="1"/>
</dbReference>
<dbReference type="EMBL" id="FQXU01000008">
    <property type="protein sequence ID" value="SHI22561.1"/>
    <property type="molecule type" value="Genomic_DNA"/>
</dbReference>
<proteinExistence type="predicted"/>
<keyword evidence="2" id="KW-0132">Cell division</keyword>
<dbReference type="GO" id="GO:0051301">
    <property type="term" value="P:cell division"/>
    <property type="evidence" value="ECO:0007669"/>
    <property type="project" value="UniProtKB-KW"/>
</dbReference>
<dbReference type="RefSeq" id="WP_073020439.1">
    <property type="nucleotide sequence ID" value="NZ_FQXU01000008.1"/>
</dbReference>
<evidence type="ECO:0000313" key="3">
    <source>
        <dbReference type="Proteomes" id="UP000184241"/>
    </source>
</evidence>
<feature type="coiled-coil region" evidence="1">
    <location>
        <begin position="23"/>
        <end position="64"/>
    </location>
</feature>
<evidence type="ECO:0000313" key="2">
    <source>
        <dbReference type="EMBL" id="SHI22561.1"/>
    </source>
</evidence>
<sequence>MAKRITLKNIVIVFLLAIFCFSVVRQENAIKKLSKQVSERQNKLEALEKENELLQQKVDSINTDEFAEKLARERLGLVKDGEKVVNNSNGSSNSK</sequence>
<gene>
    <name evidence="2" type="ORF">SAMN02745941_02869</name>
</gene>
<evidence type="ECO:0000256" key="1">
    <source>
        <dbReference type="SAM" id="Coils"/>
    </source>
</evidence>
<dbReference type="Proteomes" id="UP000184241">
    <property type="component" value="Unassembled WGS sequence"/>
</dbReference>
<dbReference type="AlphaFoldDB" id="A0A1M5ZEF9"/>
<keyword evidence="1" id="KW-0175">Coiled coil</keyword>
<organism evidence="2 3">
    <name type="scientific">Clostridium intestinale DSM 6191</name>
    <dbReference type="NCBI Taxonomy" id="1121320"/>
    <lineage>
        <taxon>Bacteria</taxon>
        <taxon>Bacillati</taxon>
        <taxon>Bacillota</taxon>
        <taxon>Clostridia</taxon>
        <taxon>Eubacteriales</taxon>
        <taxon>Clostridiaceae</taxon>
        <taxon>Clostridium</taxon>
    </lineage>
</organism>
<dbReference type="InterPro" id="IPR007060">
    <property type="entry name" value="FtsL/DivIC"/>
</dbReference>